<keyword evidence="6" id="KW-1185">Reference proteome</keyword>
<dbReference type="InterPro" id="IPR025736">
    <property type="entry name" value="PucR_C-HTH_dom"/>
</dbReference>
<sequence length="596" mass="64025">MTTHACSSTAPGDAVERVTSDHLGAIAEVTAAVQNEATTQDVLELIAAKVAHATGHTMALVMAMEGGTARVAASYGVSDRYVDGFAQRLMTTTGEFVEAPTAQAYRSRRPIVASTSWLALGDESERRAEVEGIRSLLSMPLAGQESARYVINVYCPTPRCFTDPKILEAESLANVFALLLDIQLTQSSKRVAQAHQDHLVKALQERCSALRIAQGNLDSVQRLVAAGAGLPELLNELSALSGASFEVTNSFGQLLARTLGDPAHPTSTPLRREVLLQEKLVATLHIACDPERASRTEVAALLQTAPSLVALVLQREWAGLDAESRLRGNLVEELLTCPSGNQDQLITHARDRWGIDLTRPLRLILARVESALSQETAAPSTRPLLRAAEQLVRRTDGALLVAEHDGHLVVLCTDGPEEAARQLADNLRRELGAHARGAQVSAAVADASTTIAGHRDSYQRTLSLLQVLAASGHPERTIGAKDLGLARLLLGVKDPGELIAFATETLGPVQDYDRRRNGGLVETLRTYFQHACNAQETGRRLHLHANSVGYRLKRISELLGIDNLGDPQVLLRLELALAIDRLSAPTAPGPSLAPAR</sequence>
<dbReference type="Proteomes" id="UP001501581">
    <property type="component" value="Unassembled WGS sequence"/>
</dbReference>
<gene>
    <name evidence="5" type="ORF">GCM10009668_08000</name>
</gene>
<feature type="domain" description="GAF" evidence="2">
    <location>
        <begin position="37"/>
        <end position="181"/>
    </location>
</feature>
<dbReference type="Pfam" id="PF13185">
    <property type="entry name" value="GAF_2"/>
    <property type="match status" value="1"/>
</dbReference>
<evidence type="ECO:0000259" key="3">
    <source>
        <dbReference type="Pfam" id="PF13556"/>
    </source>
</evidence>
<dbReference type="InterPro" id="IPR042070">
    <property type="entry name" value="PucR_C-HTH_sf"/>
</dbReference>
<comment type="similarity">
    <text evidence="1">Belongs to the CdaR family.</text>
</comment>
<dbReference type="SUPFAM" id="SSF55781">
    <property type="entry name" value="GAF domain-like"/>
    <property type="match status" value="1"/>
</dbReference>
<dbReference type="RefSeq" id="WP_343991606.1">
    <property type="nucleotide sequence ID" value="NZ_BAAALG010000002.1"/>
</dbReference>
<proteinExistence type="inferred from homology"/>
<reference evidence="5 6" key="1">
    <citation type="journal article" date="2019" name="Int. J. Syst. Evol. Microbiol.">
        <title>The Global Catalogue of Microorganisms (GCM) 10K type strain sequencing project: providing services to taxonomists for standard genome sequencing and annotation.</title>
        <authorList>
            <consortium name="The Broad Institute Genomics Platform"/>
            <consortium name="The Broad Institute Genome Sequencing Center for Infectious Disease"/>
            <person name="Wu L."/>
            <person name="Ma J."/>
        </authorList>
    </citation>
    <scope>NUCLEOTIDE SEQUENCE [LARGE SCALE GENOMIC DNA]</scope>
    <source>
        <strain evidence="5 6">JCM 13008</strain>
    </source>
</reference>
<dbReference type="InterPro" id="IPR041522">
    <property type="entry name" value="CdaR_GGDEF"/>
</dbReference>
<evidence type="ECO:0000259" key="2">
    <source>
        <dbReference type="Pfam" id="PF13185"/>
    </source>
</evidence>
<dbReference type="Pfam" id="PF17853">
    <property type="entry name" value="GGDEF_2"/>
    <property type="match status" value="1"/>
</dbReference>
<dbReference type="InterPro" id="IPR029016">
    <property type="entry name" value="GAF-like_dom_sf"/>
</dbReference>
<accession>A0ABN1TMX6</accession>
<dbReference type="PANTHER" id="PTHR33744">
    <property type="entry name" value="CARBOHYDRATE DIACID REGULATOR"/>
    <property type="match status" value="1"/>
</dbReference>
<evidence type="ECO:0000313" key="6">
    <source>
        <dbReference type="Proteomes" id="UP001501581"/>
    </source>
</evidence>
<name>A0ABN1TMX6_9ACTN</name>
<dbReference type="Gene3D" id="3.30.450.40">
    <property type="match status" value="1"/>
</dbReference>
<dbReference type="Pfam" id="PF13556">
    <property type="entry name" value="HTH_30"/>
    <property type="match status" value="1"/>
</dbReference>
<dbReference type="InterPro" id="IPR051448">
    <property type="entry name" value="CdaR-like_regulators"/>
</dbReference>
<dbReference type="InterPro" id="IPR003018">
    <property type="entry name" value="GAF"/>
</dbReference>
<dbReference type="EMBL" id="BAAALG010000002">
    <property type="protein sequence ID" value="GAA1094558.1"/>
    <property type="molecule type" value="Genomic_DNA"/>
</dbReference>
<protein>
    <submittedName>
        <fullName evidence="5">Helix-turn-helix domain-containing protein</fullName>
    </submittedName>
</protein>
<evidence type="ECO:0000259" key="4">
    <source>
        <dbReference type="Pfam" id="PF17853"/>
    </source>
</evidence>
<feature type="domain" description="CdaR GGDEF-like" evidence="4">
    <location>
        <begin position="340"/>
        <end position="466"/>
    </location>
</feature>
<evidence type="ECO:0000313" key="5">
    <source>
        <dbReference type="EMBL" id="GAA1094558.1"/>
    </source>
</evidence>
<feature type="domain" description="PucR C-terminal helix-turn-helix" evidence="3">
    <location>
        <begin position="520"/>
        <end position="579"/>
    </location>
</feature>
<organism evidence="5 6">
    <name type="scientific">Nocardioides dubius</name>
    <dbReference type="NCBI Taxonomy" id="317019"/>
    <lineage>
        <taxon>Bacteria</taxon>
        <taxon>Bacillati</taxon>
        <taxon>Actinomycetota</taxon>
        <taxon>Actinomycetes</taxon>
        <taxon>Propionibacteriales</taxon>
        <taxon>Nocardioidaceae</taxon>
        <taxon>Nocardioides</taxon>
    </lineage>
</organism>
<comment type="caution">
    <text evidence="5">The sequence shown here is derived from an EMBL/GenBank/DDBJ whole genome shotgun (WGS) entry which is preliminary data.</text>
</comment>
<dbReference type="PANTHER" id="PTHR33744:SF1">
    <property type="entry name" value="DNA-BINDING TRANSCRIPTIONAL ACTIVATOR ADER"/>
    <property type="match status" value="1"/>
</dbReference>
<dbReference type="Gene3D" id="1.10.10.2840">
    <property type="entry name" value="PucR C-terminal helix-turn-helix domain"/>
    <property type="match status" value="1"/>
</dbReference>
<evidence type="ECO:0000256" key="1">
    <source>
        <dbReference type="ARBA" id="ARBA00006754"/>
    </source>
</evidence>